<evidence type="ECO:0000313" key="4">
    <source>
        <dbReference type="Proteomes" id="UP001305414"/>
    </source>
</evidence>
<evidence type="ECO:0000313" key="3">
    <source>
        <dbReference type="EMBL" id="KAK5624478.1"/>
    </source>
</evidence>
<evidence type="ECO:0000256" key="2">
    <source>
        <dbReference type="SAM" id="MobiDB-lite"/>
    </source>
</evidence>
<keyword evidence="1" id="KW-0496">Mitochondrion</keyword>
<comment type="caution">
    <text evidence="3">The sequence shown here is derived from an EMBL/GenBank/DDBJ whole genome shotgun (WGS) entry which is preliminary data.</text>
</comment>
<dbReference type="InterPro" id="IPR033181">
    <property type="entry name" value="Mic26_fungi"/>
</dbReference>
<dbReference type="GO" id="GO:0061617">
    <property type="term" value="C:MICOS complex"/>
    <property type="evidence" value="ECO:0007669"/>
    <property type="project" value="UniProtKB-UniRule"/>
</dbReference>
<sequence>MPNNPYLPPQRQLVANMAARVLLRQLPQRVAAPFMAATLVGGALFPSVALAEAPPQQIHDHHLLLRKKPIYDDFEETPLPKSTTPVPSPTSSTIPASSKPLPEPVDDEQHIVPRRPTPTDRLAEQIGKARLFLYKQAVAAEDGVNAAVDKAFHLEKSFTSTIASLAPSRESGEQLMPGLVYVLVASMAGSIMARNRNILLRASLPLALGIGTGWVVIPVTMGNFSDLLWTYEKRFPAIAETHVRTRESIQHAWQMTKLHTELGKNYIDEKVGDARDVIEGWVKNGKK</sequence>
<dbReference type="AlphaFoldDB" id="A0AAN7U9S2"/>
<dbReference type="EMBL" id="JAWHQM010000001">
    <property type="protein sequence ID" value="KAK5624478.1"/>
    <property type="molecule type" value="Genomic_DNA"/>
</dbReference>
<organism evidence="3 4">
    <name type="scientific">Xylaria bambusicola</name>
    <dbReference type="NCBI Taxonomy" id="326684"/>
    <lineage>
        <taxon>Eukaryota</taxon>
        <taxon>Fungi</taxon>
        <taxon>Dikarya</taxon>
        <taxon>Ascomycota</taxon>
        <taxon>Pezizomycotina</taxon>
        <taxon>Sordariomycetes</taxon>
        <taxon>Xylariomycetidae</taxon>
        <taxon>Xylariales</taxon>
        <taxon>Xylariaceae</taxon>
        <taxon>Xylaria</taxon>
    </lineage>
</organism>
<accession>A0AAN7U9S2</accession>
<protein>
    <recommendedName>
        <fullName evidence="1">MICOS complex subunit</fullName>
    </recommendedName>
</protein>
<dbReference type="Proteomes" id="UP001305414">
    <property type="component" value="Unassembled WGS sequence"/>
</dbReference>
<feature type="compositionally biased region" description="Low complexity" evidence="2">
    <location>
        <begin position="77"/>
        <end position="100"/>
    </location>
</feature>
<dbReference type="InterPro" id="IPR019166">
    <property type="entry name" value="MIC26/MIC27"/>
</dbReference>
<dbReference type="PANTHER" id="PTHR28268:SF1">
    <property type="entry name" value="MICOS SUBUNIT MIC26"/>
    <property type="match status" value="1"/>
</dbReference>
<dbReference type="PANTHER" id="PTHR28268">
    <property type="entry name" value="MICOS SUBUNIT MIC26"/>
    <property type="match status" value="1"/>
</dbReference>
<gene>
    <name evidence="3" type="ORF">RRF57_000195</name>
</gene>
<feature type="region of interest" description="Disordered" evidence="2">
    <location>
        <begin position="75"/>
        <end position="115"/>
    </location>
</feature>
<comment type="subcellular location">
    <subcellularLocation>
        <location evidence="1">Mitochondrion inner membrane</location>
    </subcellularLocation>
</comment>
<dbReference type="GO" id="GO:0044284">
    <property type="term" value="C:mitochondrial crista junction"/>
    <property type="evidence" value="ECO:0007669"/>
    <property type="project" value="TreeGrafter"/>
</dbReference>
<reference evidence="3 4" key="1">
    <citation type="submission" date="2023-10" db="EMBL/GenBank/DDBJ databases">
        <title>Draft genome sequence of Xylaria bambusicola isolate GMP-LS, the root and basal stem rot pathogen of sugarcane in Indonesia.</title>
        <authorList>
            <person name="Selvaraj P."/>
            <person name="Muralishankar V."/>
            <person name="Muruganantham S."/>
            <person name="Sp S."/>
            <person name="Haryani S."/>
            <person name="Lau K.J.X."/>
            <person name="Naqvi N.I."/>
        </authorList>
    </citation>
    <scope>NUCLEOTIDE SEQUENCE [LARGE SCALE GENOMIC DNA]</scope>
    <source>
        <strain evidence="3">GMP-LS</strain>
    </source>
</reference>
<keyword evidence="1" id="KW-0472">Membrane</keyword>
<comment type="function">
    <text evidence="1">Component of the MICOS complex, a large protein complex of the mitochondrial inner membrane that plays crucial roles in the maintenance of crista junctions, inner membrane architecture, and formation of contact sites to the outer membrane.</text>
</comment>
<name>A0AAN7U9S2_9PEZI</name>
<proteinExistence type="predicted"/>
<dbReference type="GO" id="GO:0042407">
    <property type="term" value="P:cristae formation"/>
    <property type="evidence" value="ECO:0007669"/>
    <property type="project" value="InterPro"/>
</dbReference>
<keyword evidence="4" id="KW-1185">Reference proteome</keyword>
<evidence type="ECO:0000256" key="1">
    <source>
        <dbReference type="RuleBase" id="RU363021"/>
    </source>
</evidence>
<dbReference type="Pfam" id="PF09769">
    <property type="entry name" value="ApoO"/>
    <property type="match status" value="1"/>
</dbReference>
<comment type="subunit">
    <text evidence="1">Component of the mitochondrial contact site and cristae organizing system (MICOS) complex.</text>
</comment>
<keyword evidence="1" id="KW-0999">Mitochondrion inner membrane</keyword>